<keyword evidence="1" id="KW-0732">Signal</keyword>
<comment type="caution">
    <text evidence="2">The sequence shown here is derived from an EMBL/GenBank/DDBJ whole genome shotgun (WGS) entry which is preliminary data.</text>
</comment>
<accession>A0AAD6AF48</accession>
<evidence type="ECO:0000256" key="1">
    <source>
        <dbReference type="SAM" id="SignalP"/>
    </source>
</evidence>
<feature type="chain" id="PRO_5042286162" evidence="1">
    <location>
        <begin position="18"/>
        <end position="215"/>
    </location>
</feature>
<protein>
    <submittedName>
        <fullName evidence="2">Uncharacterized protein</fullName>
    </submittedName>
</protein>
<proteinExistence type="predicted"/>
<evidence type="ECO:0000313" key="3">
    <source>
        <dbReference type="Proteomes" id="UP001219934"/>
    </source>
</evidence>
<name>A0AAD6AF48_9TELE</name>
<keyword evidence="3" id="KW-1185">Reference proteome</keyword>
<organism evidence="2 3">
    <name type="scientific">Pogonophryne albipinna</name>
    <dbReference type="NCBI Taxonomy" id="1090488"/>
    <lineage>
        <taxon>Eukaryota</taxon>
        <taxon>Metazoa</taxon>
        <taxon>Chordata</taxon>
        <taxon>Craniata</taxon>
        <taxon>Vertebrata</taxon>
        <taxon>Euteleostomi</taxon>
        <taxon>Actinopterygii</taxon>
        <taxon>Neopterygii</taxon>
        <taxon>Teleostei</taxon>
        <taxon>Neoteleostei</taxon>
        <taxon>Acanthomorphata</taxon>
        <taxon>Eupercaria</taxon>
        <taxon>Perciformes</taxon>
        <taxon>Notothenioidei</taxon>
        <taxon>Pogonophryne</taxon>
    </lineage>
</organism>
<dbReference type="AlphaFoldDB" id="A0AAD6AF48"/>
<dbReference type="Proteomes" id="UP001219934">
    <property type="component" value="Unassembled WGS sequence"/>
</dbReference>
<feature type="signal peptide" evidence="1">
    <location>
        <begin position="1"/>
        <end position="17"/>
    </location>
</feature>
<reference evidence="2" key="1">
    <citation type="submission" date="2022-11" db="EMBL/GenBank/DDBJ databases">
        <title>Chromosome-level genome of Pogonophryne albipinna.</title>
        <authorList>
            <person name="Jo E."/>
        </authorList>
    </citation>
    <scope>NUCLEOTIDE SEQUENCE</scope>
    <source>
        <strain evidence="2">SGF0006</strain>
        <tissue evidence="2">Muscle</tissue>
    </source>
</reference>
<dbReference type="EMBL" id="JAPTMU010000026">
    <property type="protein sequence ID" value="KAJ4923647.1"/>
    <property type="molecule type" value="Genomic_DNA"/>
</dbReference>
<sequence length="215" mass="24073">MCVAICCFMFCLELNQGTLPSVRKWKRPRGLWKSLVSEKPTAQSSKGVSFSGFLWDSSSGIELRDAAILESPVANGNPPHCRPYLAHFTVGSYDLTLLTFTCRASLLQSQTEESSHRGHKEFPPRPAGHTQRLPYLSDVHSVEKQIRLNGEIERSWWFWEILALPPLTAGGPEEREALPLLSSSTFTNISTSCPQAPAAWTIWLSRSLRKIYSVP</sequence>
<gene>
    <name evidence="2" type="ORF">JOQ06_014131</name>
</gene>
<evidence type="ECO:0000313" key="2">
    <source>
        <dbReference type="EMBL" id="KAJ4923647.1"/>
    </source>
</evidence>